<evidence type="ECO:0000259" key="7">
    <source>
        <dbReference type="PROSITE" id="PS51340"/>
    </source>
</evidence>
<evidence type="ECO:0000313" key="8">
    <source>
        <dbReference type="EMBL" id="AEV29085.1"/>
    </source>
</evidence>
<evidence type="ECO:0000256" key="1">
    <source>
        <dbReference type="ARBA" id="ARBA00005046"/>
    </source>
</evidence>
<dbReference type="InterPro" id="IPR008284">
    <property type="entry name" value="MoCF_biosynth_CS"/>
</dbReference>
<comment type="catalytic activity">
    <reaction evidence="5">
        <text>molybdopterin + ATP + H(+) = adenylyl-molybdopterin + diphosphate</text>
        <dbReference type="Rhea" id="RHEA:31331"/>
        <dbReference type="ChEBI" id="CHEBI:15378"/>
        <dbReference type="ChEBI" id="CHEBI:30616"/>
        <dbReference type="ChEBI" id="CHEBI:33019"/>
        <dbReference type="ChEBI" id="CHEBI:58698"/>
        <dbReference type="ChEBI" id="CHEBI:62727"/>
        <dbReference type="EC" id="2.7.7.75"/>
    </reaction>
</comment>
<dbReference type="GO" id="GO:0030170">
    <property type="term" value="F:pyridoxal phosphate binding"/>
    <property type="evidence" value="ECO:0007669"/>
    <property type="project" value="InterPro"/>
</dbReference>
<evidence type="ECO:0000256" key="4">
    <source>
        <dbReference type="ARBA" id="ARBA00023150"/>
    </source>
</evidence>
<dbReference type="RefSeq" id="WP_014269934.1">
    <property type="nucleotide sequence ID" value="NC_016633.1"/>
</dbReference>
<dbReference type="eggNOG" id="COG2258">
    <property type="taxonomic scope" value="Bacteria"/>
</dbReference>
<dbReference type="PROSITE" id="PS01078">
    <property type="entry name" value="MOCF_BIOSYNTHESIS_1"/>
    <property type="match status" value="1"/>
</dbReference>
<dbReference type="InterPro" id="IPR011037">
    <property type="entry name" value="Pyrv_Knase-like_insert_dom_sf"/>
</dbReference>
<dbReference type="InterPro" id="IPR051920">
    <property type="entry name" value="MPT_Adenylyltrnsfr/MoaC-Rel"/>
</dbReference>
<dbReference type="Pfam" id="PF00994">
    <property type="entry name" value="MoCF_biosynth"/>
    <property type="match status" value="1"/>
</dbReference>
<dbReference type="SUPFAM" id="SSF50800">
    <property type="entry name" value="PK beta-barrel domain-like"/>
    <property type="match status" value="1"/>
</dbReference>
<protein>
    <recommendedName>
        <fullName evidence="3">Molybdopterin adenylyltransferase</fullName>
        <ecNumber evidence="2">2.7.7.75</ecNumber>
    </recommendedName>
</protein>
<dbReference type="EC" id="2.7.7.75" evidence="2"/>
<dbReference type="PROSITE" id="PS51340">
    <property type="entry name" value="MOSC"/>
    <property type="match status" value="1"/>
</dbReference>
<feature type="domain" description="MOSC" evidence="7">
    <location>
        <begin position="18"/>
        <end position="144"/>
    </location>
</feature>
<dbReference type="KEGG" id="sgp:SpiGrapes_1272"/>
<dbReference type="EMBL" id="CP003155">
    <property type="protein sequence ID" value="AEV29085.1"/>
    <property type="molecule type" value="Genomic_DNA"/>
</dbReference>
<comment type="function">
    <text evidence="6">Catalyzes the adenylation of molybdopterin as part of the biosynthesis of the molybdenum-cofactor.</text>
</comment>
<dbReference type="GO" id="GO:0061598">
    <property type="term" value="F:molybdopterin adenylyltransferase activity"/>
    <property type="evidence" value="ECO:0007669"/>
    <property type="project" value="UniProtKB-EC"/>
</dbReference>
<dbReference type="Gene3D" id="2.40.33.20">
    <property type="entry name" value="PK beta-barrel domain-like"/>
    <property type="match status" value="1"/>
</dbReference>
<dbReference type="InterPro" id="IPR005302">
    <property type="entry name" value="MoCF_Sase_C"/>
</dbReference>
<evidence type="ECO:0000256" key="6">
    <source>
        <dbReference type="ARBA" id="ARBA00058212"/>
    </source>
</evidence>
<evidence type="ECO:0000256" key="5">
    <source>
        <dbReference type="ARBA" id="ARBA00051131"/>
    </source>
</evidence>
<dbReference type="InterPro" id="IPR001453">
    <property type="entry name" value="MoaB/Mog_dom"/>
</dbReference>
<dbReference type="SUPFAM" id="SSF53218">
    <property type="entry name" value="Molybdenum cofactor biosynthesis proteins"/>
    <property type="match status" value="1"/>
</dbReference>
<dbReference type="eggNOG" id="COG0521">
    <property type="taxonomic scope" value="Bacteria"/>
</dbReference>
<dbReference type="UniPathway" id="UPA00344"/>
<reference evidence="8 9" key="1">
    <citation type="submission" date="2011-11" db="EMBL/GenBank/DDBJ databases">
        <title>Complete sequence of Spirochaeta sp. grapes.</title>
        <authorList>
            <consortium name="US DOE Joint Genome Institute"/>
            <person name="Lucas S."/>
            <person name="Han J."/>
            <person name="Lapidus A."/>
            <person name="Cheng J.-F."/>
            <person name="Goodwin L."/>
            <person name="Pitluck S."/>
            <person name="Peters L."/>
            <person name="Ovchinnikova G."/>
            <person name="Munk A.C."/>
            <person name="Detter J.C."/>
            <person name="Han C."/>
            <person name="Tapia R."/>
            <person name="Land M."/>
            <person name="Hauser L."/>
            <person name="Kyrpides N."/>
            <person name="Ivanova N."/>
            <person name="Pagani I."/>
            <person name="Ritalahtilisa K."/>
            <person name="Loeffler F."/>
            <person name="Woyke T."/>
        </authorList>
    </citation>
    <scope>NUCLEOTIDE SEQUENCE [LARGE SCALE GENOMIC DNA]</scope>
    <source>
        <strain evidence="9">ATCC BAA-1885 / DSM 22778 / Grapes</strain>
    </source>
</reference>
<dbReference type="PANTHER" id="PTHR43764:SF1">
    <property type="entry name" value="MOLYBDOPTERIN MOLYBDOTRANSFERASE"/>
    <property type="match status" value="1"/>
</dbReference>
<dbReference type="GO" id="GO:0006777">
    <property type="term" value="P:Mo-molybdopterin cofactor biosynthetic process"/>
    <property type="evidence" value="ECO:0007669"/>
    <property type="project" value="UniProtKB-KW"/>
</dbReference>
<dbReference type="Pfam" id="PF03473">
    <property type="entry name" value="MOSC"/>
    <property type="match status" value="1"/>
</dbReference>
<dbReference type="HOGENOM" id="CLU_077358_3_0_12"/>
<dbReference type="AlphaFoldDB" id="G8QTB8"/>
<dbReference type="STRING" id="158190.SpiGrapes_1272"/>
<dbReference type="GO" id="GO:0030151">
    <property type="term" value="F:molybdenum ion binding"/>
    <property type="evidence" value="ECO:0007669"/>
    <property type="project" value="InterPro"/>
</dbReference>
<dbReference type="Proteomes" id="UP000005632">
    <property type="component" value="Chromosome"/>
</dbReference>
<evidence type="ECO:0000256" key="2">
    <source>
        <dbReference type="ARBA" id="ARBA00012509"/>
    </source>
</evidence>
<dbReference type="InterPro" id="IPR036425">
    <property type="entry name" value="MoaB/Mog-like_dom_sf"/>
</dbReference>
<dbReference type="SMART" id="SM00852">
    <property type="entry name" value="MoCF_biosynth"/>
    <property type="match status" value="1"/>
</dbReference>
<accession>G8QTB8</accession>
<comment type="pathway">
    <text evidence="1">Cofactor biosynthesis; molybdopterin biosynthesis.</text>
</comment>
<keyword evidence="9" id="KW-1185">Reference proteome</keyword>
<keyword evidence="4" id="KW-0501">Molybdenum cofactor biosynthesis</keyword>
<dbReference type="PANTHER" id="PTHR43764">
    <property type="entry name" value="MOLYBDENUM COFACTOR BIOSYNTHESIS"/>
    <property type="match status" value="1"/>
</dbReference>
<dbReference type="Gene3D" id="3.40.980.10">
    <property type="entry name" value="MoaB/Mog-like domain"/>
    <property type="match status" value="1"/>
</dbReference>
<name>G8QTB8_SPHPG</name>
<dbReference type="OrthoDB" id="9784492at2"/>
<organism evidence="8 9">
    <name type="scientific">Sphaerochaeta pleomorpha (strain ATCC BAA-1885 / DSM 22778 / Grapes)</name>
    <dbReference type="NCBI Taxonomy" id="158190"/>
    <lineage>
        <taxon>Bacteria</taxon>
        <taxon>Pseudomonadati</taxon>
        <taxon>Spirochaetota</taxon>
        <taxon>Spirochaetia</taxon>
        <taxon>Spirochaetales</taxon>
        <taxon>Sphaerochaetaceae</taxon>
        <taxon>Sphaerochaeta</taxon>
    </lineage>
</organism>
<gene>
    <name evidence="8" type="ordered locus">SpiGrapes_1272</name>
</gene>
<proteinExistence type="predicted"/>
<dbReference type="NCBIfam" id="TIGR00177">
    <property type="entry name" value="molyb_syn"/>
    <property type="match status" value="1"/>
</dbReference>
<sequence length="316" mass="33993">MIEGTIRSVCTSSGKGTAKEPREMAIAKTQWGLDGDAHCGKWHRQVSLLSYDKVEAFRNQGAEIADGDFGENLLVSGIDFATLPLGTVFVAGDVVLELTQIGKECHSGCDIFKKMGKCIMPSQGVFTRVLHGGTLQPGMVLKAYVKMRAFVLCASDKGYASLRVDESTPAVCRLAEESGYEIVGTCLLPDDRTLLSEKMAEVCDRYQADLLLTTGGTGLSLRDITPEATLDIAHRQVPGLAELMRSSCLPITDRSSLSRSVCATRERTLIVNLPGSPKAAVENLSAILSPLEHGLLMLSGRSSECATLRTEESHQA</sequence>
<evidence type="ECO:0000313" key="9">
    <source>
        <dbReference type="Proteomes" id="UP000005632"/>
    </source>
</evidence>
<evidence type="ECO:0000256" key="3">
    <source>
        <dbReference type="ARBA" id="ARBA00013491"/>
    </source>
</evidence>